<dbReference type="PROSITE" id="PS50922">
    <property type="entry name" value="TLC"/>
    <property type="match status" value="1"/>
</dbReference>
<keyword evidence="2 5" id="KW-0812">Transmembrane</keyword>
<gene>
    <name evidence="9" type="primary">20214444</name>
    <name evidence="8" type="ORF">HELRODRAFT_70319</name>
</gene>
<evidence type="ECO:0000313" key="10">
    <source>
        <dbReference type="Proteomes" id="UP000015101"/>
    </source>
</evidence>
<dbReference type="Proteomes" id="UP000015101">
    <property type="component" value="Unassembled WGS sequence"/>
</dbReference>
<dbReference type="RefSeq" id="XP_009030115.1">
    <property type="nucleotide sequence ID" value="XM_009031867.1"/>
</dbReference>
<comment type="subcellular location">
    <subcellularLocation>
        <location evidence="1">Membrane</location>
        <topology evidence="1">Multi-pass membrane protein</topology>
    </subcellularLocation>
</comment>
<dbReference type="InterPro" id="IPR042512">
    <property type="entry name" value="TLCD5"/>
</dbReference>
<accession>T1G046</accession>
<dbReference type="GeneID" id="20214444"/>
<dbReference type="EnsemblMetazoa" id="HelroT70319">
    <property type="protein sequence ID" value="HelroP70319"/>
    <property type="gene ID" value="HelroG70319"/>
</dbReference>
<evidence type="ECO:0000259" key="7">
    <source>
        <dbReference type="PROSITE" id="PS50922"/>
    </source>
</evidence>
<dbReference type="GO" id="GO:0016020">
    <property type="term" value="C:membrane"/>
    <property type="evidence" value="ECO:0007669"/>
    <property type="project" value="UniProtKB-SubCell"/>
</dbReference>
<reference evidence="10" key="1">
    <citation type="submission" date="2012-12" db="EMBL/GenBank/DDBJ databases">
        <authorList>
            <person name="Hellsten U."/>
            <person name="Grimwood J."/>
            <person name="Chapman J.A."/>
            <person name="Shapiro H."/>
            <person name="Aerts A."/>
            <person name="Otillar R.P."/>
            <person name="Terry A.Y."/>
            <person name="Boore J.L."/>
            <person name="Simakov O."/>
            <person name="Marletaz F."/>
            <person name="Cho S.-J."/>
            <person name="Edsinger-Gonzales E."/>
            <person name="Havlak P."/>
            <person name="Kuo D.-H."/>
            <person name="Larsson T."/>
            <person name="Lv J."/>
            <person name="Arendt D."/>
            <person name="Savage R."/>
            <person name="Osoegawa K."/>
            <person name="de Jong P."/>
            <person name="Lindberg D.R."/>
            <person name="Seaver E.C."/>
            <person name="Weisblat D.A."/>
            <person name="Putnam N.H."/>
            <person name="Grigoriev I.V."/>
            <person name="Rokhsar D.S."/>
        </authorList>
    </citation>
    <scope>NUCLEOTIDE SEQUENCE</scope>
</reference>
<evidence type="ECO:0000313" key="9">
    <source>
        <dbReference type="EnsemblMetazoa" id="HelroP70319"/>
    </source>
</evidence>
<dbReference type="eggNOG" id="KOG4474">
    <property type="taxonomic scope" value="Eukaryota"/>
</dbReference>
<keyword evidence="10" id="KW-1185">Reference proteome</keyword>
<organism evidence="9 10">
    <name type="scientific">Helobdella robusta</name>
    <name type="common">Californian leech</name>
    <dbReference type="NCBI Taxonomy" id="6412"/>
    <lineage>
        <taxon>Eukaryota</taxon>
        <taxon>Metazoa</taxon>
        <taxon>Spiralia</taxon>
        <taxon>Lophotrochozoa</taxon>
        <taxon>Annelida</taxon>
        <taxon>Clitellata</taxon>
        <taxon>Hirudinea</taxon>
        <taxon>Rhynchobdellida</taxon>
        <taxon>Glossiphoniidae</taxon>
        <taxon>Helobdella</taxon>
    </lineage>
</organism>
<dbReference type="CTD" id="20214444"/>
<feature type="transmembrane region" description="Helical" evidence="6">
    <location>
        <begin position="117"/>
        <end position="138"/>
    </location>
</feature>
<name>T1G046_HELRO</name>
<keyword evidence="4 5" id="KW-0472">Membrane</keyword>
<evidence type="ECO:0000256" key="5">
    <source>
        <dbReference type="PROSITE-ProRule" id="PRU00205"/>
    </source>
</evidence>
<dbReference type="EMBL" id="KB097700">
    <property type="protein sequence ID" value="ESN91306.1"/>
    <property type="molecule type" value="Genomic_DNA"/>
</dbReference>
<sequence length="229" mass="26853">MFVYNCTYALPYNKYFHLIKPLKKNEFHCRVVTLMHAVVVVLASAWSIFINRSWPYSSLGGSSTNLQIFVCIFSLGYFLFDFAWCLYHRAEGFVMLFHHCLTMLGLWVTLFREAHGSEIIATIFFAEITNPLLQIRCFQKDVTQNMHNKLNDSKHVAKNIAVIDFLFFTLFTIMRLVLGSHFLIMYLSSKEPDVLARAGCICIYAISWLFWVQMVKYIKKTYFQKEKND</sequence>
<feature type="transmembrane region" description="Helical" evidence="6">
    <location>
        <begin position="159"/>
        <end position="188"/>
    </location>
</feature>
<feature type="transmembrane region" description="Helical" evidence="6">
    <location>
        <begin position="66"/>
        <end position="86"/>
    </location>
</feature>
<feature type="transmembrane region" description="Helical" evidence="6">
    <location>
        <begin position="27"/>
        <end position="46"/>
    </location>
</feature>
<evidence type="ECO:0000256" key="6">
    <source>
        <dbReference type="SAM" id="Phobius"/>
    </source>
</evidence>
<dbReference type="AlphaFoldDB" id="T1G046"/>
<dbReference type="InterPro" id="IPR006634">
    <property type="entry name" value="TLC-dom"/>
</dbReference>
<dbReference type="OrthoDB" id="506011at2759"/>
<evidence type="ECO:0000256" key="1">
    <source>
        <dbReference type="ARBA" id="ARBA00004141"/>
    </source>
</evidence>
<dbReference type="SMART" id="SM00724">
    <property type="entry name" value="TLC"/>
    <property type="match status" value="1"/>
</dbReference>
<feature type="domain" description="TLC" evidence="7">
    <location>
        <begin position="22"/>
        <end position="224"/>
    </location>
</feature>
<dbReference type="HOGENOM" id="CLU_083447_0_0_1"/>
<dbReference type="OMA" id="TCSLIGW"/>
<evidence type="ECO:0000256" key="3">
    <source>
        <dbReference type="ARBA" id="ARBA00022989"/>
    </source>
</evidence>
<keyword evidence="3 6" id="KW-1133">Transmembrane helix</keyword>
<feature type="transmembrane region" description="Helical" evidence="6">
    <location>
        <begin position="194"/>
        <end position="212"/>
    </location>
</feature>
<dbReference type="PANTHER" id="PTHR31898">
    <property type="entry name" value="TRANSMEMBRANE PROTEIN 136"/>
    <property type="match status" value="1"/>
</dbReference>
<dbReference type="InParanoid" id="T1G046"/>
<evidence type="ECO:0000256" key="4">
    <source>
        <dbReference type="ARBA" id="ARBA00023136"/>
    </source>
</evidence>
<evidence type="ECO:0000313" key="8">
    <source>
        <dbReference type="EMBL" id="ESN91306.1"/>
    </source>
</evidence>
<dbReference type="Pfam" id="PF03798">
    <property type="entry name" value="TRAM_LAG1_CLN8"/>
    <property type="match status" value="1"/>
</dbReference>
<reference evidence="9" key="3">
    <citation type="submission" date="2015-06" db="UniProtKB">
        <authorList>
            <consortium name="EnsemblMetazoa"/>
        </authorList>
    </citation>
    <scope>IDENTIFICATION</scope>
</reference>
<protein>
    <recommendedName>
        <fullName evidence="7">TLC domain-containing protein</fullName>
    </recommendedName>
</protein>
<reference evidence="8 10" key="2">
    <citation type="journal article" date="2013" name="Nature">
        <title>Insights into bilaterian evolution from three spiralian genomes.</title>
        <authorList>
            <person name="Simakov O."/>
            <person name="Marletaz F."/>
            <person name="Cho S.J."/>
            <person name="Edsinger-Gonzales E."/>
            <person name="Havlak P."/>
            <person name="Hellsten U."/>
            <person name="Kuo D.H."/>
            <person name="Larsson T."/>
            <person name="Lv J."/>
            <person name="Arendt D."/>
            <person name="Savage R."/>
            <person name="Osoegawa K."/>
            <person name="de Jong P."/>
            <person name="Grimwood J."/>
            <person name="Chapman J.A."/>
            <person name="Shapiro H."/>
            <person name="Aerts A."/>
            <person name="Otillar R.P."/>
            <person name="Terry A.Y."/>
            <person name="Boore J.L."/>
            <person name="Grigoriev I.V."/>
            <person name="Lindberg D.R."/>
            <person name="Seaver E.C."/>
            <person name="Weisblat D.A."/>
            <person name="Putnam N.H."/>
            <person name="Rokhsar D.S."/>
        </authorList>
    </citation>
    <scope>NUCLEOTIDE SEQUENCE</scope>
</reference>
<feature type="transmembrane region" description="Helical" evidence="6">
    <location>
        <begin position="93"/>
        <end position="111"/>
    </location>
</feature>
<dbReference type="KEGG" id="hro:HELRODRAFT_70319"/>
<dbReference type="EMBL" id="AMQM01002017">
    <property type="status" value="NOT_ANNOTATED_CDS"/>
    <property type="molecule type" value="Genomic_DNA"/>
</dbReference>
<dbReference type="PANTHER" id="PTHR31898:SF1">
    <property type="entry name" value="TLC DOMAIN-CONTAINING PROTEIN 5"/>
    <property type="match status" value="1"/>
</dbReference>
<proteinExistence type="predicted"/>
<evidence type="ECO:0000256" key="2">
    <source>
        <dbReference type="ARBA" id="ARBA00022692"/>
    </source>
</evidence>